<name>A0A6N2RMW4_9FIRM</name>
<dbReference type="AlphaFoldDB" id="A0A6N2RMW4"/>
<evidence type="ECO:0000313" key="1">
    <source>
        <dbReference type="EMBL" id="VYS81541.1"/>
    </source>
</evidence>
<accession>A0A6N2RMW4</accession>
<sequence>MIDKNYYDSLVRDSEKLRIIKSLTAKGGCIDKKTLCAILDLDTVSVNFWEGDFPDYDLPCTIPGENIHE</sequence>
<protein>
    <submittedName>
        <fullName evidence="1">Uncharacterized protein</fullName>
    </submittedName>
</protein>
<reference evidence="1" key="1">
    <citation type="submission" date="2019-11" db="EMBL/GenBank/DDBJ databases">
        <authorList>
            <person name="Feng L."/>
        </authorList>
    </citation>
    <scope>NUCLEOTIDE SEQUENCE</scope>
    <source>
        <strain evidence="1">BgluceraseaLFYP119</strain>
    </source>
</reference>
<dbReference type="EMBL" id="CACRST010000009">
    <property type="protein sequence ID" value="VYS81541.1"/>
    <property type="molecule type" value="Genomic_DNA"/>
</dbReference>
<gene>
    <name evidence="1" type="ORF">BGLFYP119_00696</name>
</gene>
<organism evidence="1">
    <name type="scientific">Blautia glucerasea</name>
    <dbReference type="NCBI Taxonomy" id="536633"/>
    <lineage>
        <taxon>Bacteria</taxon>
        <taxon>Bacillati</taxon>
        <taxon>Bacillota</taxon>
        <taxon>Clostridia</taxon>
        <taxon>Lachnospirales</taxon>
        <taxon>Lachnospiraceae</taxon>
        <taxon>Blautia</taxon>
    </lineage>
</organism>
<dbReference type="RefSeq" id="WP_156352743.1">
    <property type="nucleotide sequence ID" value="NZ_CACRST010000009.1"/>
</dbReference>
<proteinExistence type="predicted"/>